<dbReference type="EMBL" id="GBRH01261092">
    <property type="protein sequence ID" value="JAD36803.1"/>
    <property type="molecule type" value="Transcribed_RNA"/>
</dbReference>
<accession>A0A0A8ZGJ9</accession>
<protein>
    <recommendedName>
        <fullName evidence="1">F-box protein AT5G49610-like beta-propeller domain-containing protein</fullName>
    </recommendedName>
</protein>
<evidence type="ECO:0000259" key="1">
    <source>
        <dbReference type="Pfam" id="PF23635"/>
    </source>
</evidence>
<evidence type="ECO:0000313" key="2">
    <source>
        <dbReference type="EMBL" id="JAD36803.1"/>
    </source>
</evidence>
<organism evidence="2">
    <name type="scientific">Arundo donax</name>
    <name type="common">Giant reed</name>
    <name type="synonym">Donax arundinaceus</name>
    <dbReference type="NCBI Taxonomy" id="35708"/>
    <lineage>
        <taxon>Eukaryota</taxon>
        <taxon>Viridiplantae</taxon>
        <taxon>Streptophyta</taxon>
        <taxon>Embryophyta</taxon>
        <taxon>Tracheophyta</taxon>
        <taxon>Spermatophyta</taxon>
        <taxon>Magnoliopsida</taxon>
        <taxon>Liliopsida</taxon>
        <taxon>Poales</taxon>
        <taxon>Poaceae</taxon>
        <taxon>PACMAD clade</taxon>
        <taxon>Arundinoideae</taxon>
        <taxon>Arundineae</taxon>
        <taxon>Arundo</taxon>
    </lineage>
</organism>
<reference evidence="2" key="2">
    <citation type="journal article" date="2015" name="Data Brief">
        <title>Shoot transcriptome of the giant reed, Arundo donax.</title>
        <authorList>
            <person name="Barrero R.A."/>
            <person name="Guerrero F.D."/>
            <person name="Moolhuijzen P."/>
            <person name="Goolsby J.A."/>
            <person name="Tidwell J."/>
            <person name="Bellgard S.E."/>
            <person name="Bellgard M.I."/>
        </authorList>
    </citation>
    <scope>NUCLEOTIDE SEQUENCE</scope>
    <source>
        <tissue evidence="2">Shoot tissue taken approximately 20 cm above the soil surface</tissue>
    </source>
</reference>
<feature type="domain" description="F-box protein AT5G49610-like beta-propeller" evidence="1">
    <location>
        <begin position="67"/>
        <end position="293"/>
    </location>
</feature>
<proteinExistence type="predicted"/>
<dbReference type="PANTHER" id="PTHR33186:SF28">
    <property type="entry name" value="F-BOX DOMAIN-CONTAINING PROTEIN"/>
    <property type="match status" value="1"/>
</dbReference>
<reference evidence="2" key="1">
    <citation type="submission" date="2014-09" db="EMBL/GenBank/DDBJ databases">
        <authorList>
            <person name="Magalhaes I.L.F."/>
            <person name="Oliveira U."/>
            <person name="Santos F.R."/>
            <person name="Vidigal T.H.D.A."/>
            <person name="Brescovit A.D."/>
            <person name="Santos A.J."/>
        </authorList>
    </citation>
    <scope>NUCLEOTIDE SEQUENCE</scope>
    <source>
        <tissue evidence="2">Shoot tissue taken approximately 20 cm above the soil surface</tissue>
    </source>
</reference>
<name>A0A0A8ZGJ9_ARUDO</name>
<dbReference type="Pfam" id="PF23635">
    <property type="entry name" value="Beta-prop_AT5G49610-like"/>
    <property type="match status" value="1"/>
</dbReference>
<sequence>MAPFFVPATARFSPPPPPDDLFLVYDCRHGRALLHGLVEDGLLVWDLVTGVKHHLPSPKQFLDRGDCYSSAAVLCAADHVHEGDCRSTPFKVVLMFTDEIDTTFCVYSSEAGVWGDFTTLLLPDSSVEDIDIRSVLLGNTIYWLLSGPLILECDLDRMSFDIIEVPWDGDNCYEGGITVIRAEDGGLGFAAVENLSLHLWSRKPDGEGGITWTLHRTIDLEKLLPAPVVTKINMTDDLSLRPVGFAEEADVIFIGADSSVYMVHVKSMQCTEVLMTGKKTVHKIYPYASFYAPGVSIGGGGPAILLSNG</sequence>
<dbReference type="AlphaFoldDB" id="A0A0A8ZGJ9"/>
<dbReference type="PANTHER" id="PTHR33186">
    <property type="entry name" value="OS10G0136150 PROTEIN-RELATED"/>
    <property type="match status" value="1"/>
</dbReference>
<dbReference type="InterPro" id="IPR056594">
    <property type="entry name" value="AT5G49610-like_b-prop"/>
</dbReference>